<dbReference type="OrthoDB" id="2356263at2"/>
<dbReference type="InterPro" id="IPR050109">
    <property type="entry name" value="HTH-type_TetR-like_transc_reg"/>
</dbReference>
<name>A0A2N5XX01_9HYPH</name>
<evidence type="ECO:0000256" key="1">
    <source>
        <dbReference type="ARBA" id="ARBA00023015"/>
    </source>
</evidence>
<sequence>MAQSRSDITKKALIDTAFQLFAVKGFAATSTREIATTAKTNIASITYHFGSKAGLRMACAQTIVDRFSKIRTNPEALDVPDIIKSAETSFEAMILRQAYVFLQLEEAEAMISFLFREAHEKGEVFDHIYENFFRTMFEFLLSHWADSIGISAQEAQSEANRLLVFSMIGQVAYFRVGQPVVAKHMKWQGYSETEALAVLTILQSNIRTIINAHRNAS</sequence>
<dbReference type="SUPFAM" id="SSF48498">
    <property type="entry name" value="Tetracyclin repressor-like, C-terminal domain"/>
    <property type="match status" value="1"/>
</dbReference>
<dbReference type="GO" id="GO:0000976">
    <property type="term" value="F:transcription cis-regulatory region binding"/>
    <property type="evidence" value="ECO:0007669"/>
    <property type="project" value="TreeGrafter"/>
</dbReference>
<organism evidence="6 7">
    <name type="scientific">Cohaesibacter celericrescens</name>
    <dbReference type="NCBI Taxonomy" id="2067669"/>
    <lineage>
        <taxon>Bacteria</taxon>
        <taxon>Pseudomonadati</taxon>
        <taxon>Pseudomonadota</taxon>
        <taxon>Alphaproteobacteria</taxon>
        <taxon>Hyphomicrobiales</taxon>
        <taxon>Cohaesibacteraceae</taxon>
    </lineage>
</organism>
<keyword evidence="3" id="KW-0804">Transcription</keyword>
<evidence type="ECO:0000256" key="4">
    <source>
        <dbReference type="PROSITE-ProRule" id="PRU00335"/>
    </source>
</evidence>
<evidence type="ECO:0000313" key="6">
    <source>
        <dbReference type="EMBL" id="PLW79031.1"/>
    </source>
</evidence>
<accession>A0A2N5XX01</accession>
<feature type="domain" description="HTH tetR-type" evidence="5">
    <location>
        <begin position="7"/>
        <end position="67"/>
    </location>
</feature>
<protein>
    <recommendedName>
        <fullName evidence="5">HTH tetR-type domain-containing protein</fullName>
    </recommendedName>
</protein>
<dbReference type="PANTHER" id="PTHR30055">
    <property type="entry name" value="HTH-TYPE TRANSCRIPTIONAL REGULATOR RUTR"/>
    <property type="match status" value="1"/>
</dbReference>
<dbReference type="Proteomes" id="UP000234881">
    <property type="component" value="Unassembled WGS sequence"/>
</dbReference>
<dbReference type="PROSITE" id="PS50977">
    <property type="entry name" value="HTH_TETR_2"/>
    <property type="match status" value="1"/>
</dbReference>
<comment type="caution">
    <text evidence="6">The sequence shown here is derived from an EMBL/GenBank/DDBJ whole genome shotgun (WGS) entry which is preliminary data.</text>
</comment>
<gene>
    <name evidence="6" type="ORF">C0081_02015</name>
</gene>
<dbReference type="GO" id="GO:0003700">
    <property type="term" value="F:DNA-binding transcription factor activity"/>
    <property type="evidence" value="ECO:0007669"/>
    <property type="project" value="TreeGrafter"/>
</dbReference>
<dbReference type="Gene3D" id="1.10.10.60">
    <property type="entry name" value="Homeodomain-like"/>
    <property type="match status" value="1"/>
</dbReference>
<dbReference type="SUPFAM" id="SSF46689">
    <property type="entry name" value="Homeodomain-like"/>
    <property type="match status" value="1"/>
</dbReference>
<feature type="DNA-binding region" description="H-T-H motif" evidence="4">
    <location>
        <begin position="30"/>
        <end position="49"/>
    </location>
</feature>
<keyword evidence="1" id="KW-0805">Transcription regulation</keyword>
<dbReference type="InterPro" id="IPR015292">
    <property type="entry name" value="Tscrpt_reg_YbiH_C"/>
</dbReference>
<dbReference type="AlphaFoldDB" id="A0A2N5XX01"/>
<dbReference type="InterPro" id="IPR001647">
    <property type="entry name" value="HTH_TetR"/>
</dbReference>
<evidence type="ECO:0000256" key="2">
    <source>
        <dbReference type="ARBA" id="ARBA00023125"/>
    </source>
</evidence>
<dbReference type="RefSeq" id="WP_101532113.1">
    <property type="nucleotide sequence ID" value="NZ_JBFHIU010000054.1"/>
</dbReference>
<dbReference type="Pfam" id="PF09209">
    <property type="entry name" value="CecR_C"/>
    <property type="match status" value="1"/>
</dbReference>
<dbReference type="Gene3D" id="1.10.357.10">
    <property type="entry name" value="Tetracycline Repressor, domain 2"/>
    <property type="match status" value="1"/>
</dbReference>
<dbReference type="InterPro" id="IPR009057">
    <property type="entry name" value="Homeodomain-like_sf"/>
</dbReference>
<evidence type="ECO:0000256" key="3">
    <source>
        <dbReference type="ARBA" id="ARBA00023163"/>
    </source>
</evidence>
<dbReference type="InterPro" id="IPR036271">
    <property type="entry name" value="Tet_transcr_reg_TetR-rel_C_sf"/>
</dbReference>
<reference evidence="6 7" key="1">
    <citation type="submission" date="2018-01" db="EMBL/GenBank/DDBJ databases">
        <title>The draft genome sequence of Cohaesibacter sp. H1304.</title>
        <authorList>
            <person name="Wang N.-N."/>
            <person name="Du Z.-J."/>
        </authorList>
    </citation>
    <scope>NUCLEOTIDE SEQUENCE [LARGE SCALE GENOMIC DNA]</scope>
    <source>
        <strain evidence="6 7">H1304</strain>
    </source>
</reference>
<keyword evidence="7" id="KW-1185">Reference proteome</keyword>
<evidence type="ECO:0000259" key="5">
    <source>
        <dbReference type="PROSITE" id="PS50977"/>
    </source>
</evidence>
<keyword evidence="2 4" id="KW-0238">DNA-binding</keyword>
<dbReference type="EMBL" id="PKUQ01000001">
    <property type="protein sequence ID" value="PLW79031.1"/>
    <property type="molecule type" value="Genomic_DNA"/>
</dbReference>
<dbReference type="Pfam" id="PF00440">
    <property type="entry name" value="TetR_N"/>
    <property type="match status" value="1"/>
</dbReference>
<dbReference type="PANTHER" id="PTHR30055:SF234">
    <property type="entry name" value="HTH-TYPE TRANSCRIPTIONAL REGULATOR BETI"/>
    <property type="match status" value="1"/>
</dbReference>
<proteinExistence type="predicted"/>
<evidence type="ECO:0000313" key="7">
    <source>
        <dbReference type="Proteomes" id="UP000234881"/>
    </source>
</evidence>